<evidence type="ECO:0008006" key="3">
    <source>
        <dbReference type="Google" id="ProtNLM"/>
    </source>
</evidence>
<keyword evidence="2" id="KW-1185">Reference proteome</keyword>
<evidence type="ECO:0000313" key="2">
    <source>
        <dbReference type="Proteomes" id="UP001156836"/>
    </source>
</evidence>
<reference evidence="2" key="1">
    <citation type="journal article" date="2019" name="Int. J. Syst. Evol. Microbiol.">
        <title>The Global Catalogue of Microorganisms (GCM) 10K type strain sequencing project: providing services to taxonomists for standard genome sequencing and annotation.</title>
        <authorList>
            <consortium name="The Broad Institute Genomics Platform"/>
            <consortium name="The Broad Institute Genome Sequencing Center for Infectious Disease"/>
            <person name="Wu L."/>
            <person name="Ma J."/>
        </authorList>
    </citation>
    <scope>NUCLEOTIDE SEQUENCE [LARGE SCALE GENOMIC DNA]</scope>
    <source>
        <strain evidence="2">NBRC 104970</strain>
    </source>
</reference>
<evidence type="ECO:0000313" key="1">
    <source>
        <dbReference type="EMBL" id="GLS03487.1"/>
    </source>
</evidence>
<dbReference type="CDD" id="cd17748">
    <property type="entry name" value="BRCT_DNA_ligase_like"/>
    <property type="match status" value="1"/>
</dbReference>
<organism evidence="1 2">
    <name type="scientific">Chitiniphilus shinanonensis</name>
    <dbReference type="NCBI Taxonomy" id="553088"/>
    <lineage>
        <taxon>Bacteria</taxon>
        <taxon>Pseudomonadati</taxon>
        <taxon>Pseudomonadota</taxon>
        <taxon>Betaproteobacteria</taxon>
        <taxon>Neisseriales</taxon>
        <taxon>Chitinibacteraceae</taxon>
        <taxon>Chitiniphilus</taxon>
    </lineage>
</organism>
<dbReference type="Gene3D" id="3.40.50.10190">
    <property type="entry name" value="BRCT domain"/>
    <property type="match status" value="1"/>
</dbReference>
<protein>
    <recommendedName>
        <fullName evidence="3">BRCT domain-containing protein</fullName>
    </recommendedName>
</protein>
<dbReference type="SUPFAM" id="SSF52113">
    <property type="entry name" value="BRCT domain"/>
    <property type="match status" value="1"/>
</dbReference>
<accession>A0ABQ6BTE7</accession>
<proteinExistence type="predicted"/>
<comment type="caution">
    <text evidence="1">The sequence shown here is derived from an EMBL/GenBank/DDBJ whole genome shotgun (WGS) entry which is preliminary data.</text>
</comment>
<dbReference type="Proteomes" id="UP001156836">
    <property type="component" value="Unassembled WGS sequence"/>
</dbReference>
<dbReference type="InterPro" id="IPR036420">
    <property type="entry name" value="BRCT_dom_sf"/>
</dbReference>
<dbReference type="EMBL" id="BSOZ01000005">
    <property type="protein sequence ID" value="GLS03487.1"/>
    <property type="molecule type" value="Genomic_DNA"/>
</dbReference>
<sequence length="146" mass="16252">MNEILRDGVITDEERRDLLITLKSIAGDEFAETGSAECVPADLPFDDDPHILFPERRFCFTGQFIYGTRKACHRAIEQFGAISCEGVTTQLDYLVVGSMIEPDWAHTTYGRKIETALRHIDNGHGIALISERQWTAALAQANARAA</sequence>
<name>A0ABQ6BTE7_9NEIS</name>
<gene>
    <name evidence="1" type="ORF">GCM10007860_06310</name>
</gene>
<dbReference type="RefSeq" id="WP_051083243.1">
    <property type="nucleotide sequence ID" value="NZ_BSOZ01000005.1"/>
</dbReference>